<accession>A0ABD5MG25</accession>
<dbReference type="AlphaFoldDB" id="A0ABD5MG25"/>
<evidence type="ECO:0000313" key="5">
    <source>
        <dbReference type="Proteomes" id="UP001570511"/>
    </source>
</evidence>
<keyword evidence="2" id="KW-0812">Transmembrane</keyword>
<dbReference type="Gene3D" id="3.40.50.2000">
    <property type="entry name" value="Glycogen Phosphorylase B"/>
    <property type="match status" value="2"/>
</dbReference>
<gene>
    <name evidence="4" type="ORF">OS889_14660</name>
</gene>
<keyword evidence="2" id="KW-0472">Membrane</keyword>
<dbReference type="CDD" id="cd03801">
    <property type="entry name" value="GT4_PimA-like"/>
    <property type="match status" value="1"/>
</dbReference>
<dbReference type="RefSeq" id="WP_372391013.1">
    <property type="nucleotide sequence ID" value="NZ_JBGNYA010000001.1"/>
</dbReference>
<feature type="transmembrane region" description="Helical" evidence="2">
    <location>
        <begin position="89"/>
        <end position="108"/>
    </location>
</feature>
<dbReference type="SUPFAM" id="SSF53756">
    <property type="entry name" value="UDP-Glycosyltransferase/glycogen phosphorylase"/>
    <property type="match status" value="1"/>
</dbReference>
<evidence type="ECO:0000259" key="3">
    <source>
        <dbReference type="Pfam" id="PF00534"/>
    </source>
</evidence>
<feature type="coiled-coil region" evidence="1">
    <location>
        <begin position="332"/>
        <end position="383"/>
    </location>
</feature>
<reference evidence="4 5" key="1">
    <citation type="submission" date="2024-08" db="EMBL/GenBank/DDBJ databases">
        <title>Halobellus sp. MBLA0158 whole genome sequence.</title>
        <authorList>
            <person name="Hwang C.Y."/>
            <person name="Cho E.-S."/>
            <person name="Seo M.-J."/>
        </authorList>
    </citation>
    <scope>NUCLEOTIDE SEQUENCE [LARGE SCALE GENOMIC DNA]</scope>
    <source>
        <strain evidence="4 5">MBLA0158</strain>
    </source>
</reference>
<sequence>MPRRGVCVVTHPLSSAGENATRTLLDILAAIGPVSLVTADLPEESSIRDHREVIELTQKGAGDHVLVAAFRFLLNQIRMCLVLRRRPESVVLFFGATSYLIPILYARMSGKTVLVEPRGDVPLTLRLNWEQRMPSPMARGLAKCVGLLESAGFAAAHRVVTYTPNMARELGSDPESDRVCPHGARYVDTEHFSIQKPFSERDNIIGFVGRLDEEKGIRELAEVTKRLPDNVAFRFIGDGPLYDWLATELSREIDDGIAELAGWVDHEDIPVELNRMKLLVMPSHPTEGLPTTILESLACGTPVYATPVSGVPDVVKEGETGFLMREREAETIADDIEEIMSAERDLEAISERGRALIEDEYSFEAAQKRYRELLSDIESNEKK</sequence>
<evidence type="ECO:0000313" key="4">
    <source>
        <dbReference type="EMBL" id="MFA1612237.1"/>
    </source>
</evidence>
<dbReference type="EMBL" id="JBGNYA010000001">
    <property type="protein sequence ID" value="MFA1612237.1"/>
    <property type="molecule type" value="Genomic_DNA"/>
</dbReference>
<protein>
    <submittedName>
        <fullName evidence="4">Glycosyltransferase family 4 protein</fullName>
        <ecNumber evidence="4">2.4.-.-</ecNumber>
    </submittedName>
</protein>
<organism evidence="4 5">
    <name type="scientific">Halobellus rubicundus</name>
    <dbReference type="NCBI Taxonomy" id="2996466"/>
    <lineage>
        <taxon>Archaea</taxon>
        <taxon>Methanobacteriati</taxon>
        <taxon>Methanobacteriota</taxon>
        <taxon>Stenosarchaea group</taxon>
        <taxon>Halobacteria</taxon>
        <taxon>Halobacteriales</taxon>
        <taxon>Haloferacaceae</taxon>
        <taxon>Halobellus</taxon>
    </lineage>
</organism>
<dbReference type="PANTHER" id="PTHR45947:SF15">
    <property type="entry name" value="TEICHURONIC ACID BIOSYNTHESIS GLYCOSYLTRANSFERASE TUAC-RELATED"/>
    <property type="match status" value="1"/>
</dbReference>
<keyword evidence="5" id="KW-1185">Reference proteome</keyword>
<dbReference type="Pfam" id="PF00534">
    <property type="entry name" value="Glycos_transf_1"/>
    <property type="match status" value="1"/>
</dbReference>
<dbReference type="EC" id="2.4.-.-" evidence="4"/>
<proteinExistence type="predicted"/>
<name>A0ABD5MG25_9EURY</name>
<dbReference type="GO" id="GO:0016757">
    <property type="term" value="F:glycosyltransferase activity"/>
    <property type="evidence" value="ECO:0007669"/>
    <property type="project" value="UniProtKB-KW"/>
</dbReference>
<dbReference type="Proteomes" id="UP001570511">
    <property type="component" value="Unassembled WGS sequence"/>
</dbReference>
<dbReference type="InterPro" id="IPR050194">
    <property type="entry name" value="Glycosyltransferase_grp1"/>
</dbReference>
<keyword evidence="1" id="KW-0175">Coiled coil</keyword>
<keyword evidence="2" id="KW-1133">Transmembrane helix</keyword>
<dbReference type="InterPro" id="IPR001296">
    <property type="entry name" value="Glyco_trans_1"/>
</dbReference>
<keyword evidence="4" id="KW-0808">Transferase</keyword>
<comment type="caution">
    <text evidence="4">The sequence shown here is derived from an EMBL/GenBank/DDBJ whole genome shotgun (WGS) entry which is preliminary data.</text>
</comment>
<feature type="domain" description="Glycosyl transferase family 1" evidence="3">
    <location>
        <begin position="193"/>
        <end position="354"/>
    </location>
</feature>
<evidence type="ECO:0000256" key="2">
    <source>
        <dbReference type="SAM" id="Phobius"/>
    </source>
</evidence>
<evidence type="ECO:0000256" key="1">
    <source>
        <dbReference type="SAM" id="Coils"/>
    </source>
</evidence>
<dbReference type="PANTHER" id="PTHR45947">
    <property type="entry name" value="SULFOQUINOVOSYL TRANSFERASE SQD2"/>
    <property type="match status" value="1"/>
</dbReference>
<keyword evidence="4" id="KW-0328">Glycosyltransferase</keyword>